<keyword evidence="3" id="KW-1185">Reference proteome</keyword>
<evidence type="ECO:0000313" key="2">
    <source>
        <dbReference type="EMBL" id="GAO10936.1"/>
    </source>
</evidence>
<reference evidence="3" key="1">
    <citation type="submission" date="2014-09" db="EMBL/GenBank/DDBJ databases">
        <title>Whole genome shotgun sequence of Streptomyces sp. NBRC 110027.</title>
        <authorList>
            <person name="Komaki H."/>
            <person name="Ichikawa N."/>
            <person name="Katano-Makiyama Y."/>
            <person name="Hosoyama A."/>
            <person name="Hashimoto M."/>
            <person name="Uohara A."/>
            <person name="Kitahashi Y."/>
            <person name="Ohji S."/>
            <person name="Kimura A."/>
            <person name="Yamazoe A."/>
            <person name="Igarashi Y."/>
            <person name="Fujita N."/>
        </authorList>
    </citation>
    <scope>NUCLEOTIDE SEQUENCE [LARGE SCALE GENOMIC DNA]</scope>
    <source>
        <strain evidence="3">NBRC 110027</strain>
    </source>
</reference>
<gene>
    <name evidence="2" type="ORF">TPA0598_07_06600</name>
</gene>
<dbReference type="AlphaFoldDB" id="A0A0P4RBK8"/>
<accession>A0A0P4RBK8</accession>
<evidence type="ECO:0000256" key="1">
    <source>
        <dbReference type="SAM" id="MobiDB-lite"/>
    </source>
</evidence>
<proteinExistence type="predicted"/>
<reference evidence="2 3" key="2">
    <citation type="journal article" date="2015" name="Stand. Genomic Sci.">
        <title>Draft genome sequence of marine-derived Streptomyces sp. TP-A0598, a producer of anti-MRSA antibiotic lydicamycins.</title>
        <authorList>
            <person name="Komaki H."/>
            <person name="Ichikawa N."/>
            <person name="Hosoyama A."/>
            <person name="Fujita N."/>
            <person name="Igarashi Y."/>
        </authorList>
    </citation>
    <scope>NUCLEOTIDE SEQUENCE [LARGE SCALE GENOMIC DNA]</scope>
    <source>
        <strain evidence="2 3">NBRC 110027</strain>
    </source>
</reference>
<evidence type="ECO:0000313" key="3">
    <source>
        <dbReference type="Proteomes" id="UP000048965"/>
    </source>
</evidence>
<feature type="region of interest" description="Disordered" evidence="1">
    <location>
        <begin position="1"/>
        <end position="160"/>
    </location>
</feature>
<feature type="compositionally biased region" description="Basic and acidic residues" evidence="1">
    <location>
        <begin position="117"/>
        <end position="133"/>
    </location>
</feature>
<name>A0A0P4RBK8_9ACTN</name>
<organism evidence="2 3">
    <name type="scientific">Streptomyces lydicamycinicus</name>
    <dbReference type="NCBI Taxonomy" id="1546107"/>
    <lineage>
        <taxon>Bacteria</taxon>
        <taxon>Bacillati</taxon>
        <taxon>Actinomycetota</taxon>
        <taxon>Actinomycetes</taxon>
        <taxon>Kitasatosporales</taxon>
        <taxon>Streptomycetaceae</taxon>
        <taxon>Streptomyces</taxon>
    </lineage>
</organism>
<protein>
    <submittedName>
        <fullName evidence="2">Uncharacterized protein</fullName>
    </submittedName>
</protein>
<sequence length="160" mass="16930">MALERAHRPAGRRVPPEFLDEYLGGDDPAQPDEQQGEHGPAAGRTERQLPSVVLRRHGPQDAKERSGGSRSLVRAGQGSCGHQEPQSFSHVPATGCGPKGTTTSRKRDLGTVGGRSPDVEISHRQGSGKEHPALGKSRSAAGAGCRKGHTAGWVRGTSYR</sequence>
<dbReference type="EMBL" id="BBNO01000007">
    <property type="protein sequence ID" value="GAO10936.1"/>
    <property type="molecule type" value="Genomic_DNA"/>
</dbReference>
<dbReference type="Proteomes" id="UP000048965">
    <property type="component" value="Unassembled WGS sequence"/>
</dbReference>
<feature type="compositionally biased region" description="Basic and acidic residues" evidence="1">
    <location>
        <begin position="58"/>
        <end position="67"/>
    </location>
</feature>
<comment type="caution">
    <text evidence="2">The sequence shown here is derived from an EMBL/GenBank/DDBJ whole genome shotgun (WGS) entry which is preliminary data.</text>
</comment>